<accession>R7AKL8</accession>
<comment type="catalytic activity">
    <reaction evidence="7">
        <text>diphosphate + H2O = 2 phosphate + H(+)</text>
        <dbReference type="Rhea" id="RHEA:24576"/>
        <dbReference type="ChEBI" id="CHEBI:15377"/>
        <dbReference type="ChEBI" id="CHEBI:15378"/>
        <dbReference type="ChEBI" id="CHEBI:33019"/>
        <dbReference type="ChEBI" id="CHEBI:43474"/>
        <dbReference type="EC" id="3.6.1.1"/>
    </reaction>
</comment>
<keyword evidence="3" id="KW-0479">Metal-binding</keyword>
<keyword evidence="5" id="KW-0464">Manganese</keyword>
<evidence type="ECO:0000256" key="5">
    <source>
        <dbReference type="ARBA" id="ARBA00023211"/>
    </source>
</evidence>
<dbReference type="InterPro" id="IPR038222">
    <property type="entry name" value="DHHA2_dom_sf"/>
</dbReference>
<evidence type="ECO:0000256" key="4">
    <source>
        <dbReference type="ARBA" id="ARBA00022801"/>
    </source>
</evidence>
<dbReference type="Gene3D" id="3.10.310.20">
    <property type="entry name" value="DHHA2 domain"/>
    <property type="match status" value="1"/>
</dbReference>
<evidence type="ECO:0000256" key="7">
    <source>
        <dbReference type="ARBA" id="ARBA00047820"/>
    </source>
</evidence>
<proteinExistence type="predicted"/>
<dbReference type="Gene3D" id="3.90.1640.10">
    <property type="entry name" value="inorganic pyrophosphatase (n-terminal core)"/>
    <property type="match status" value="2"/>
</dbReference>
<dbReference type="NCBIfam" id="NF011443">
    <property type="entry name" value="PRK14869.1-5"/>
    <property type="match status" value="1"/>
</dbReference>
<reference evidence="10" key="1">
    <citation type="submission" date="2012-11" db="EMBL/GenBank/DDBJ databases">
        <title>Dependencies among metagenomic species, viruses, plasmids and units of genetic variation.</title>
        <authorList>
            <person name="Nielsen H.B."/>
            <person name="Almeida M."/>
            <person name="Juncker A.S."/>
            <person name="Rasmussen S."/>
            <person name="Li J."/>
            <person name="Sunagawa S."/>
            <person name="Plichta D."/>
            <person name="Gautier L."/>
            <person name="Le Chatelier E."/>
            <person name="Peletier E."/>
            <person name="Bonde I."/>
            <person name="Nielsen T."/>
            <person name="Manichanh C."/>
            <person name="Arumugam M."/>
            <person name="Batto J."/>
            <person name="Santos M.B.Q.D."/>
            <person name="Blom N."/>
            <person name="Borruel N."/>
            <person name="Burgdorf K.S."/>
            <person name="Boumezbeur F."/>
            <person name="Casellas F."/>
            <person name="Dore J."/>
            <person name="Guarner F."/>
            <person name="Hansen T."/>
            <person name="Hildebrand F."/>
            <person name="Kaas R.S."/>
            <person name="Kennedy S."/>
            <person name="Kristiansen K."/>
            <person name="Kultima J.R."/>
            <person name="Leonard P."/>
            <person name="Levenez F."/>
            <person name="Lund O."/>
            <person name="Moumen B."/>
            <person name="Le Paslier D."/>
            <person name="Pons N."/>
            <person name="Pedersen O."/>
            <person name="Prifti E."/>
            <person name="Qin J."/>
            <person name="Raes J."/>
            <person name="Tap J."/>
            <person name="Tims S."/>
            <person name="Ussery D.W."/>
            <person name="Yamada T."/>
            <person name="MetaHit consortium"/>
            <person name="Renault P."/>
            <person name="Sicheritz-Ponten T."/>
            <person name="Bork P."/>
            <person name="Wang J."/>
            <person name="Brunak S."/>
            <person name="Ehrlich S.D."/>
        </authorList>
    </citation>
    <scope>NUCLEOTIDE SEQUENCE [LARGE SCALE GENOMIC DNA]</scope>
</reference>
<dbReference type="EMBL" id="CBHH010000025">
    <property type="protein sequence ID" value="CDD56034.1"/>
    <property type="molecule type" value="Genomic_DNA"/>
</dbReference>
<dbReference type="SUPFAM" id="SSF75138">
    <property type="entry name" value="HprK N-terminal domain-like"/>
    <property type="match status" value="1"/>
</dbReference>
<dbReference type="Gene3D" id="3.40.1390.20">
    <property type="entry name" value="HprK N-terminal domain-like"/>
    <property type="match status" value="1"/>
</dbReference>
<organism evidence="10 11">
    <name type="scientific">Bacteroides pectinophilus CAG:437</name>
    <dbReference type="NCBI Taxonomy" id="1263051"/>
    <lineage>
        <taxon>Bacteria</taxon>
        <taxon>Bacillati</taxon>
        <taxon>Bacillota</taxon>
        <taxon>Clostridia</taxon>
        <taxon>Eubacteriales</taxon>
    </lineage>
</organism>
<dbReference type="InterPro" id="IPR000644">
    <property type="entry name" value="CBS_dom"/>
</dbReference>
<evidence type="ECO:0000256" key="3">
    <source>
        <dbReference type="ARBA" id="ARBA00022723"/>
    </source>
</evidence>
<dbReference type="AlphaFoldDB" id="R7AKL8"/>
<evidence type="ECO:0000259" key="9">
    <source>
        <dbReference type="PROSITE" id="PS51371"/>
    </source>
</evidence>
<dbReference type="EC" id="3.6.1.1" evidence="2"/>
<name>R7AKL8_9FIRM</name>
<evidence type="ECO:0000313" key="10">
    <source>
        <dbReference type="EMBL" id="CDD56034.1"/>
    </source>
</evidence>
<dbReference type="InterPro" id="IPR038763">
    <property type="entry name" value="DHH_sf"/>
</dbReference>
<dbReference type="SUPFAM" id="SSF54631">
    <property type="entry name" value="CBS-domain pair"/>
    <property type="match status" value="1"/>
</dbReference>
<protein>
    <recommendedName>
        <fullName evidence="2">inorganic diphosphatase</fullName>
        <ecNumber evidence="2">3.6.1.1</ecNumber>
    </recommendedName>
    <alternativeName>
        <fullName evidence="6">Pyrophosphate phospho-hydrolase</fullName>
    </alternativeName>
</protein>
<evidence type="ECO:0000313" key="11">
    <source>
        <dbReference type="Proteomes" id="UP000018141"/>
    </source>
</evidence>
<dbReference type="PROSITE" id="PS51371">
    <property type="entry name" value="CBS"/>
    <property type="match status" value="2"/>
</dbReference>
<dbReference type="FunFam" id="3.90.1640.10:FF:000001">
    <property type="entry name" value="Probable manganese-dependent inorganic pyrophosphatase"/>
    <property type="match status" value="1"/>
</dbReference>
<dbReference type="PANTHER" id="PTHR12112">
    <property type="entry name" value="BNIP - RELATED"/>
    <property type="match status" value="1"/>
</dbReference>
<dbReference type="GO" id="GO:0005737">
    <property type="term" value="C:cytoplasm"/>
    <property type="evidence" value="ECO:0007669"/>
    <property type="project" value="InterPro"/>
</dbReference>
<sequence length="591" mass="65295">MPECRCGMPCMTGRKELDMNIGQRKKITIIGHKNPDTDSICSAIAYAGLKNAIAANAGNDITGGGSTGNDDSVSCECYEAKRAGHLNEETQFVLDYFKVKKPEYIKDVRTQVQDVEIRRVPGVDRNISLKQAWNMMRKDNLYTLPITSEDKLEGLITIGDIAESYMDVYDSNILAAAKTSCSNIVDTLDGDLLVGSMNTVFDKGKVLIAAASPDLMENYIEPGDIVILGNRYESQLSAIEMDAGCIVVCEGAEVALTISRLAAEHDCMIITTPHDTYTAARLINQSMPISYFMRTTGLVTFNTRDFIADIQDVMAKLRYRDFAVLDSNTGNYVGLISRRTLMKANKKKLILVDHNEKSQAVYGIEDAEILEIIDHHRLGTIETMNPVFFRNQPLGCTATIIYQMYNEHGLKPDATTAGLLCAAIISDTLMYRSPTCTEPDRKAASELAAIAGIDIETFAHAMFKAGSNLMSKTTKEICYQDFKKFKIDDVMIGIGQINSVNGSEFDELKGRVISELPEVMKDNNLQMVFFMLTNIMKESSEIVFAGRNAGELLKDAFNAEPGETSVMLDGIVSRKKQFLPTIIEAMEAQNV</sequence>
<dbReference type="InterPro" id="IPR004097">
    <property type="entry name" value="DHHA2"/>
</dbReference>
<evidence type="ECO:0000256" key="8">
    <source>
        <dbReference type="PROSITE-ProRule" id="PRU00703"/>
    </source>
</evidence>
<comment type="caution">
    <text evidence="10">The sequence shown here is derived from an EMBL/GenBank/DDBJ whole genome shotgun (WGS) entry which is preliminary data.</text>
</comment>
<dbReference type="InterPro" id="IPR010766">
    <property type="entry name" value="DRTGG"/>
</dbReference>
<dbReference type="SUPFAM" id="SSF64182">
    <property type="entry name" value="DHH phosphoesterases"/>
    <property type="match status" value="1"/>
</dbReference>
<dbReference type="InterPro" id="IPR046342">
    <property type="entry name" value="CBS_dom_sf"/>
</dbReference>
<gene>
    <name evidence="10" type="ORF">BN656_00697</name>
</gene>
<dbReference type="NCBIfam" id="NF011442">
    <property type="entry name" value="PRK14869.1-4"/>
    <property type="match status" value="1"/>
</dbReference>
<dbReference type="Proteomes" id="UP000018141">
    <property type="component" value="Unassembled WGS sequence"/>
</dbReference>
<dbReference type="GO" id="GO:0004427">
    <property type="term" value="F:inorganic diphosphate phosphatase activity"/>
    <property type="evidence" value="ECO:0007669"/>
    <property type="project" value="UniProtKB-EC"/>
</dbReference>
<evidence type="ECO:0000256" key="6">
    <source>
        <dbReference type="ARBA" id="ARBA00032535"/>
    </source>
</evidence>
<feature type="domain" description="CBS" evidence="9">
    <location>
        <begin position="293"/>
        <end position="351"/>
    </location>
</feature>
<dbReference type="SMART" id="SM01131">
    <property type="entry name" value="DHHA2"/>
    <property type="match status" value="1"/>
</dbReference>
<dbReference type="InterPro" id="IPR028979">
    <property type="entry name" value="Ser_kin/Pase_Hpr-like_N_sf"/>
</dbReference>
<dbReference type="GO" id="GO:0046872">
    <property type="term" value="F:metal ion binding"/>
    <property type="evidence" value="ECO:0007669"/>
    <property type="project" value="UniProtKB-KW"/>
</dbReference>
<keyword evidence="4" id="KW-0378">Hydrolase</keyword>
<dbReference type="Pfam" id="PF00571">
    <property type="entry name" value="CBS"/>
    <property type="match status" value="2"/>
</dbReference>
<dbReference type="Pfam" id="PF02833">
    <property type="entry name" value="DHHA2"/>
    <property type="match status" value="1"/>
</dbReference>
<dbReference type="Pfam" id="PF01368">
    <property type="entry name" value="DHH"/>
    <property type="match status" value="1"/>
</dbReference>
<dbReference type="PANTHER" id="PTHR12112:SF22">
    <property type="entry name" value="MANGANESE-DEPENDENT INORGANIC PYROPHOSPHATASE-RELATED"/>
    <property type="match status" value="1"/>
</dbReference>
<dbReference type="Gene3D" id="3.10.580.10">
    <property type="entry name" value="CBS-domain"/>
    <property type="match status" value="1"/>
</dbReference>
<dbReference type="Pfam" id="PF07085">
    <property type="entry name" value="DRTGG"/>
    <property type="match status" value="1"/>
</dbReference>
<dbReference type="InterPro" id="IPR001667">
    <property type="entry name" value="DDH_dom"/>
</dbReference>
<comment type="cofactor">
    <cofactor evidence="1">
        <name>Mn(2+)</name>
        <dbReference type="ChEBI" id="CHEBI:29035"/>
    </cofactor>
</comment>
<evidence type="ECO:0000256" key="1">
    <source>
        <dbReference type="ARBA" id="ARBA00001936"/>
    </source>
</evidence>
<keyword evidence="8" id="KW-0129">CBS domain</keyword>
<evidence type="ECO:0000256" key="2">
    <source>
        <dbReference type="ARBA" id="ARBA00012146"/>
    </source>
</evidence>
<feature type="domain" description="CBS" evidence="9">
    <location>
        <begin position="116"/>
        <end position="171"/>
    </location>
</feature>
<dbReference type="SMART" id="SM00116">
    <property type="entry name" value="CBS"/>
    <property type="match status" value="2"/>
</dbReference>